<dbReference type="Proteomes" id="UP000192223">
    <property type="component" value="Unplaced"/>
</dbReference>
<feature type="region of interest" description="Disordered" evidence="1">
    <location>
        <begin position="895"/>
        <end position="925"/>
    </location>
</feature>
<protein>
    <submittedName>
        <fullName evidence="4">Mediator of RNA polymerase II transcription subunit 15-like</fullName>
    </submittedName>
</protein>
<feature type="region of interest" description="Disordered" evidence="1">
    <location>
        <begin position="777"/>
        <end position="828"/>
    </location>
</feature>
<proteinExistence type="predicted"/>
<feature type="compositionally biased region" description="Low complexity" evidence="1">
    <location>
        <begin position="648"/>
        <end position="718"/>
    </location>
</feature>
<feature type="chain" id="PRO_5028945594" evidence="2">
    <location>
        <begin position="18"/>
        <end position="1227"/>
    </location>
</feature>
<dbReference type="OrthoDB" id="6378339at2759"/>
<feature type="compositionally biased region" description="Low complexity" evidence="1">
    <location>
        <begin position="421"/>
        <end position="435"/>
    </location>
</feature>
<feature type="compositionally biased region" description="Pro residues" evidence="1">
    <location>
        <begin position="227"/>
        <end position="241"/>
    </location>
</feature>
<feature type="region of interest" description="Disordered" evidence="1">
    <location>
        <begin position="540"/>
        <end position="559"/>
    </location>
</feature>
<feature type="compositionally biased region" description="Polar residues" evidence="1">
    <location>
        <begin position="436"/>
        <end position="450"/>
    </location>
</feature>
<gene>
    <name evidence="4" type="primary">LOC108738275</name>
</gene>
<feature type="compositionally biased region" description="Low complexity" evidence="1">
    <location>
        <begin position="599"/>
        <end position="609"/>
    </location>
</feature>
<organism evidence="3 4">
    <name type="scientific">Agrilus planipennis</name>
    <name type="common">Emerald ash borer</name>
    <name type="synonym">Agrilus marcopoli</name>
    <dbReference type="NCBI Taxonomy" id="224129"/>
    <lineage>
        <taxon>Eukaryota</taxon>
        <taxon>Metazoa</taxon>
        <taxon>Ecdysozoa</taxon>
        <taxon>Arthropoda</taxon>
        <taxon>Hexapoda</taxon>
        <taxon>Insecta</taxon>
        <taxon>Pterygota</taxon>
        <taxon>Neoptera</taxon>
        <taxon>Endopterygota</taxon>
        <taxon>Coleoptera</taxon>
        <taxon>Polyphaga</taxon>
        <taxon>Elateriformia</taxon>
        <taxon>Buprestoidea</taxon>
        <taxon>Buprestidae</taxon>
        <taxon>Agrilinae</taxon>
        <taxon>Agrilus</taxon>
    </lineage>
</organism>
<feature type="compositionally biased region" description="Acidic residues" evidence="1">
    <location>
        <begin position="215"/>
        <end position="226"/>
    </location>
</feature>
<evidence type="ECO:0000313" key="4">
    <source>
        <dbReference type="RefSeq" id="XP_025832147.1"/>
    </source>
</evidence>
<accession>A0A7F5R853</accession>
<feature type="compositionally biased region" description="Low complexity" evidence="1">
    <location>
        <begin position="387"/>
        <end position="396"/>
    </location>
</feature>
<dbReference type="GeneID" id="108738275"/>
<evidence type="ECO:0000256" key="2">
    <source>
        <dbReference type="SAM" id="SignalP"/>
    </source>
</evidence>
<feature type="region of interest" description="Disordered" evidence="1">
    <location>
        <begin position="640"/>
        <end position="718"/>
    </location>
</feature>
<evidence type="ECO:0000313" key="3">
    <source>
        <dbReference type="Proteomes" id="UP000192223"/>
    </source>
</evidence>
<feature type="region of interest" description="Disordered" evidence="1">
    <location>
        <begin position="498"/>
        <end position="520"/>
    </location>
</feature>
<name>A0A7F5R853_AGRPL</name>
<feature type="signal peptide" evidence="2">
    <location>
        <begin position="1"/>
        <end position="17"/>
    </location>
</feature>
<dbReference type="FunCoup" id="A0A7F5R853">
    <property type="interactions" value="1"/>
</dbReference>
<dbReference type="AlphaFoldDB" id="A0A7F5R853"/>
<keyword evidence="3" id="KW-1185">Reference proteome</keyword>
<feature type="compositionally biased region" description="Low complexity" evidence="1">
    <location>
        <begin position="498"/>
        <end position="514"/>
    </location>
</feature>
<sequence length="1227" mass="139446">MWITKLALICCLATALSTSSEIKTKKKTSTELRGKRNLEYSIAHPNPVYGYRTERRISSGHRTNYFPAHKHYITFRRGRPAPSPPPYAVQMEPLVHYSQRDPLYDAGNLPISPGNDLASDYQHIHPQTYGHPPPPPPKIIEKPIYIKEPEPIIEIIIKESNVTLPPPPAPVIVTPAPKRKEPVHVFYVKYKKNPNGYGKDSIIYEKPIPAISPPVEDEEPQQEEPPQEPIYAPPVTPPPQTPSTTLRAIIKPESDYSGNKHIHVRFEKPSNNQYKRTSTSDDDSKEESAPEPVISQPQSRKFIFPPPPPQGRSPSSFPPKIISRPPPQFRPESQRFAPPPPPPSFRPFNQPPSFKPPPFPASQFPPLPNRPNFHPPSLSLDRPPAPSSQQQLPSHQHVPFRQPVAYKPFDNYVPSDTINLQPSTSFTPPQQQRPSNFEQNPNLPPQSFSNFLTHFPEQQHLPQVQKHHIFHTPQQQVPQKQYSQLPEQQQIPQLQKQLQFNPQQQHQSPEQPKPFLDSSHQPQAQAFVGSFGENANKEQFTQHQQFTQQQSIPQQGFQQQFRNDHNQNLPFHNQLPRLPQHQLLPSSQRLNNFNSIPTQPQHQQQQHPQQHQEENVLPPGGELIPSVSKYEQHITLPSETKEQQTNYQLNSQQHQPQQQQHQLQQQHQHQLQQQQQHQLQQQHQHQLQQQQQQQPHQSQQNQQRQQQQQQHHQQQIQQQYFTQVNPSDRTLGQQQQYQQYPQQLNTKNTQQQNQYNIEIKPSEERGNSISIANSNYLQKNQQQQQQQSVTTAPHRFSSVYSTTTGRTTYQSTTTAPTTTTKNPEKEEKAKKNILELPDEVPDDLRQQLLSSGILENAQISVLDYDKVGDIPLSALPPEQLSQFFGAGGKEAISAGSEPVPSIIRKNGEPLDDLATPDQEPEGSDPAEVKVIAPEVKVVQYEKDSVDEKKIGETYIKEGASQVEAVQLDSEKYTRYLPIKVNGAQFPIPDVPELKGKNITSVVVLAPVEYTGNKGRPVREIISTERLLAGQALKELIKNPTTENFQKWLEIENTTAVDKQSVVLLVTKPEEAKEEDEKEIFMYDLNTKTVSKLSGELSSAFVEAAEANTSDNLEAIAPSNIVETRVPYPDIDRRDLVAFTDEDFQYDLSDASSQLVESRIPIIDPMEEKDEDEYEVEASEQLEQFVDISGLKVRPEDLAAAASDNLENQVIVSSGYSKTGSNKLPSPT</sequence>
<keyword evidence="2" id="KW-0732">Signal</keyword>
<feature type="region of interest" description="Disordered" evidence="1">
    <location>
        <begin position="590"/>
        <end position="624"/>
    </location>
</feature>
<dbReference type="KEGG" id="apln:108738275"/>
<feature type="region of interest" description="Disordered" evidence="1">
    <location>
        <begin position="210"/>
        <end position="450"/>
    </location>
</feature>
<reference evidence="4" key="1">
    <citation type="submission" date="2025-08" db="UniProtKB">
        <authorList>
            <consortium name="RefSeq"/>
        </authorList>
    </citation>
    <scope>IDENTIFICATION</scope>
    <source>
        <tissue evidence="4">Entire body</tissue>
    </source>
</reference>
<feature type="compositionally biased region" description="Low complexity" evidence="1">
    <location>
        <begin position="797"/>
        <end position="821"/>
    </location>
</feature>
<feature type="compositionally biased region" description="Pro residues" evidence="1">
    <location>
        <begin position="337"/>
        <end position="369"/>
    </location>
</feature>
<dbReference type="RefSeq" id="XP_025832147.1">
    <property type="nucleotide sequence ID" value="XM_025976362.1"/>
</dbReference>
<dbReference type="InParanoid" id="A0A7F5R853"/>
<evidence type="ECO:0000256" key="1">
    <source>
        <dbReference type="SAM" id="MobiDB-lite"/>
    </source>
</evidence>